<feature type="transmembrane region" description="Helical" evidence="1">
    <location>
        <begin position="303"/>
        <end position="320"/>
    </location>
</feature>
<feature type="transmembrane region" description="Helical" evidence="1">
    <location>
        <begin position="73"/>
        <end position="90"/>
    </location>
</feature>
<feature type="transmembrane region" description="Helical" evidence="1">
    <location>
        <begin position="28"/>
        <end position="45"/>
    </location>
</feature>
<dbReference type="InterPro" id="IPR049458">
    <property type="entry name" value="EpsG-like"/>
</dbReference>
<dbReference type="RefSeq" id="WP_060929719.1">
    <property type="nucleotide sequence ID" value="NZ_CAMUDP010000004.1"/>
</dbReference>
<feature type="transmembrane region" description="Helical" evidence="1">
    <location>
        <begin position="164"/>
        <end position="190"/>
    </location>
</feature>
<gene>
    <name evidence="2" type="ORF">HMPREF3200_01523</name>
</gene>
<reference evidence="3" key="1">
    <citation type="submission" date="2016-01" db="EMBL/GenBank/DDBJ databases">
        <authorList>
            <person name="Mitreva M."/>
            <person name="Pepin K.H."/>
            <person name="Mihindukulasuriya K.A."/>
            <person name="Fulton R."/>
            <person name="Fronick C."/>
            <person name="O'Laughlin M."/>
            <person name="Miner T."/>
            <person name="Herter B."/>
            <person name="Rosa B.A."/>
            <person name="Cordes M."/>
            <person name="Tomlinson C."/>
            <person name="Wollam A."/>
            <person name="Palsikar V.B."/>
            <person name="Mardis E.R."/>
            <person name="Wilson R.K."/>
        </authorList>
    </citation>
    <scope>NUCLEOTIDE SEQUENCE [LARGE SCALE GENOMIC DNA]</scope>
    <source>
        <strain evidence="3">MJR8151</strain>
    </source>
</reference>
<dbReference type="Proteomes" id="UP000070383">
    <property type="component" value="Unassembled WGS sequence"/>
</dbReference>
<keyword evidence="1" id="KW-1133">Transmembrane helix</keyword>
<evidence type="ECO:0000313" key="2">
    <source>
        <dbReference type="EMBL" id="KWZ77279.1"/>
    </source>
</evidence>
<dbReference type="OrthoDB" id="1689149at2"/>
<keyword evidence="1" id="KW-0472">Membrane</keyword>
<feature type="transmembrane region" description="Helical" evidence="1">
    <location>
        <begin position="332"/>
        <end position="354"/>
    </location>
</feature>
<feature type="transmembrane region" description="Helical" evidence="1">
    <location>
        <begin position="250"/>
        <end position="270"/>
    </location>
</feature>
<dbReference type="STRING" id="33036.HMPREF3200_01523"/>
<dbReference type="Pfam" id="PF14897">
    <property type="entry name" value="EpsG"/>
    <property type="match status" value="1"/>
</dbReference>
<sequence>MGFALFTTIELLLFFINKSIDFKNKKQMNIACGVMFLIMFIFAGIRGSGDGDYYNYLWFAKDLGDDYRKIFDFTYPVEFAFRFFAVLINMLGISRQWVIVIMNLCSILPIAYITIKESADPFLSVIIFLPIFIQFDMQTSRTASAIGLSMLASFFLAKKKYLRALFFFAFSVAFHKSALIVLPFLILINFRIGNLIKIFTMGFALVTSVFSIVVFNIVGAITAAVGLGVISSKLNTYVFSGGMFAFPMKFYDPRIVFAMMLFLFSIMYFSKYTFEKYSLVEISSKAIWFGLMVLLIFRSSTAVAFRFGNFFTIYQLIFIPEIIKEAKLDDKLGLFFIALAIIIFILPYAGFLMAKAPTYDFFFSNLNALHSLK</sequence>
<name>A0A133KCL6_9FIRM</name>
<feature type="transmembrane region" description="Helical" evidence="1">
    <location>
        <begin position="97"/>
        <end position="115"/>
    </location>
</feature>
<evidence type="ECO:0000313" key="3">
    <source>
        <dbReference type="Proteomes" id="UP000070383"/>
    </source>
</evidence>
<evidence type="ECO:0008006" key="4">
    <source>
        <dbReference type="Google" id="ProtNLM"/>
    </source>
</evidence>
<protein>
    <recommendedName>
        <fullName evidence="4">EpsG family protein</fullName>
    </recommendedName>
</protein>
<comment type="caution">
    <text evidence="2">The sequence shown here is derived from an EMBL/GenBank/DDBJ whole genome shotgun (WGS) entry which is preliminary data.</text>
</comment>
<keyword evidence="1" id="KW-0812">Transmembrane</keyword>
<feature type="transmembrane region" description="Helical" evidence="1">
    <location>
        <begin position="202"/>
        <end position="230"/>
    </location>
</feature>
<keyword evidence="3" id="KW-1185">Reference proteome</keyword>
<dbReference type="PATRIC" id="fig|33036.3.peg.1508"/>
<proteinExistence type="predicted"/>
<feature type="transmembrane region" description="Helical" evidence="1">
    <location>
        <begin position="277"/>
        <end position="297"/>
    </location>
</feature>
<organism evidence="2 3">
    <name type="scientific">Anaerococcus tetradius</name>
    <dbReference type="NCBI Taxonomy" id="33036"/>
    <lineage>
        <taxon>Bacteria</taxon>
        <taxon>Bacillati</taxon>
        <taxon>Bacillota</taxon>
        <taxon>Tissierellia</taxon>
        <taxon>Tissierellales</taxon>
        <taxon>Peptoniphilaceae</taxon>
        <taxon>Anaerococcus</taxon>
    </lineage>
</organism>
<evidence type="ECO:0000256" key="1">
    <source>
        <dbReference type="SAM" id="Phobius"/>
    </source>
</evidence>
<dbReference type="EMBL" id="LRPM01000057">
    <property type="protein sequence ID" value="KWZ77279.1"/>
    <property type="molecule type" value="Genomic_DNA"/>
</dbReference>
<accession>A0A133KCL6</accession>
<dbReference type="AlphaFoldDB" id="A0A133KCL6"/>